<dbReference type="Pfam" id="PF02463">
    <property type="entry name" value="SMC_N"/>
    <property type="match status" value="1"/>
</dbReference>
<feature type="domain" description="RecF/RecN/SMC N-terminal" evidence="10">
    <location>
        <begin position="2"/>
        <end position="516"/>
    </location>
</feature>
<evidence type="ECO:0000256" key="3">
    <source>
        <dbReference type="ARBA" id="ARBA00021315"/>
    </source>
</evidence>
<evidence type="ECO:0000256" key="2">
    <source>
        <dbReference type="ARBA" id="ARBA00009441"/>
    </source>
</evidence>
<keyword evidence="7 9" id="KW-0234">DNA repair</keyword>
<name>A0AAE3YGF2_9MICC</name>
<evidence type="ECO:0000256" key="6">
    <source>
        <dbReference type="ARBA" id="ARBA00022840"/>
    </source>
</evidence>
<sequence>MIEEIRISDIGVIEEASLELSPGLTVLTGETGAGKTMILTALSMILGDKVEAARVRVGSSKAGAEAIIAVPAESPAWDVAVEAGAAEEDGPREELILARTLSASGRSRAIVSGRTVPAATLGEIGRSLVAVHGQTAQLRLATASAQRRALDRFGGEELARVKAQYKAAFRAYETARALHEEISATARERLLEAEQLRAALKEIDALDVQPGEDEALKEAALRLENVEGLRRAGALAGEALTGTEDASDAPTALGLVEAAKRALESEEDPVLSRLAARLETVSADLNDVAVEAAAFVTDLDTEGPQRLDEIQERRAAIAHVTRRYGPTPEAVLAWAEEKRPRLEEIGNDDATLERLAAERDAAHAEATSLASELTALRTQAGAELARRVSEELAALAMPSARLTVEVTEAGALTPHGADVVALLLAPHPGAPALNLGKGASGGELSRVMLALEVVLGTADPVPTFVFDEVDAGVGGKAAVAVGQRLAMLAEHVQVIVVTHLPQVAAFAQTHVRILKGESEGVTSSDVRVLPAAERVTELARMLAGHETSDAAQAHAQELLDDAAAFAARSREATKKGQHRRA</sequence>
<dbReference type="EMBL" id="JAVDUI010000001">
    <property type="protein sequence ID" value="MDR6892725.1"/>
    <property type="molecule type" value="Genomic_DNA"/>
</dbReference>
<protein>
    <recommendedName>
        <fullName evidence="3 9">DNA repair protein RecN</fullName>
    </recommendedName>
    <alternativeName>
        <fullName evidence="8 9">Recombination protein N</fullName>
    </alternativeName>
</protein>
<evidence type="ECO:0000259" key="10">
    <source>
        <dbReference type="Pfam" id="PF02463"/>
    </source>
</evidence>
<evidence type="ECO:0000313" key="11">
    <source>
        <dbReference type="EMBL" id="MDR6892725.1"/>
    </source>
</evidence>
<dbReference type="GO" id="GO:0006281">
    <property type="term" value="P:DNA repair"/>
    <property type="evidence" value="ECO:0007669"/>
    <property type="project" value="UniProtKB-KW"/>
</dbReference>
<comment type="caution">
    <text evidence="11">The sequence shown here is derived from an EMBL/GenBank/DDBJ whole genome shotgun (WGS) entry which is preliminary data.</text>
</comment>
<proteinExistence type="inferred from homology"/>
<dbReference type="PIRSF" id="PIRSF003128">
    <property type="entry name" value="RecN"/>
    <property type="match status" value="1"/>
</dbReference>
<keyword evidence="4" id="KW-0547">Nucleotide-binding</keyword>
<evidence type="ECO:0000256" key="9">
    <source>
        <dbReference type="PIRNR" id="PIRNR003128"/>
    </source>
</evidence>
<dbReference type="GO" id="GO:0043590">
    <property type="term" value="C:bacterial nucleoid"/>
    <property type="evidence" value="ECO:0007669"/>
    <property type="project" value="TreeGrafter"/>
</dbReference>
<evidence type="ECO:0000256" key="7">
    <source>
        <dbReference type="ARBA" id="ARBA00023204"/>
    </source>
</evidence>
<dbReference type="AlphaFoldDB" id="A0AAE3YGF2"/>
<evidence type="ECO:0000313" key="12">
    <source>
        <dbReference type="Proteomes" id="UP001247307"/>
    </source>
</evidence>
<dbReference type="GO" id="GO:0009432">
    <property type="term" value="P:SOS response"/>
    <property type="evidence" value="ECO:0007669"/>
    <property type="project" value="TreeGrafter"/>
</dbReference>
<keyword evidence="6" id="KW-0067">ATP-binding</keyword>
<keyword evidence="5 9" id="KW-0227">DNA damage</keyword>
<dbReference type="InterPro" id="IPR027417">
    <property type="entry name" value="P-loop_NTPase"/>
</dbReference>
<dbReference type="NCBIfam" id="TIGR00634">
    <property type="entry name" value="recN"/>
    <property type="match status" value="1"/>
</dbReference>
<dbReference type="Gene3D" id="3.40.50.300">
    <property type="entry name" value="P-loop containing nucleotide triphosphate hydrolases"/>
    <property type="match status" value="2"/>
</dbReference>
<dbReference type="GO" id="GO:0005524">
    <property type="term" value="F:ATP binding"/>
    <property type="evidence" value="ECO:0007669"/>
    <property type="project" value="UniProtKB-KW"/>
</dbReference>
<evidence type="ECO:0000256" key="1">
    <source>
        <dbReference type="ARBA" id="ARBA00003618"/>
    </source>
</evidence>
<dbReference type="CDD" id="cd03241">
    <property type="entry name" value="ABC_RecN"/>
    <property type="match status" value="1"/>
</dbReference>
<organism evidence="11 12">
    <name type="scientific">Falsarthrobacter nasiphocae</name>
    <dbReference type="NCBI Taxonomy" id="189863"/>
    <lineage>
        <taxon>Bacteria</taxon>
        <taxon>Bacillati</taxon>
        <taxon>Actinomycetota</taxon>
        <taxon>Actinomycetes</taxon>
        <taxon>Micrococcales</taxon>
        <taxon>Micrococcaceae</taxon>
        <taxon>Falsarthrobacter</taxon>
    </lineage>
</organism>
<dbReference type="InterPro" id="IPR003395">
    <property type="entry name" value="RecF/RecN/SMC_N"/>
</dbReference>
<evidence type="ECO:0000256" key="4">
    <source>
        <dbReference type="ARBA" id="ARBA00022741"/>
    </source>
</evidence>
<dbReference type="PANTHER" id="PTHR11059">
    <property type="entry name" value="DNA REPAIR PROTEIN RECN"/>
    <property type="match status" value="1"/>
</dbReference>
<evidence type="ECO:0000256" key="5">
    <source>
        <dbReference type="ARBA" id="ARBA00022763"/>
    </source>
</evidence>
<keyword evidence="12" id="KW-1185">Reference proteome</keyword>
<reference evidence="11" key="1">
    <citation type="submission" date="2023-07" db="EMBL/GenBank/DDBJ databases">
        <title>Sequencing the genomes of 1000 actinobacteria strains.</title>
        <authorList>
            <person name="Klenk H.-P."/>
        </authorList>
    </citation>
    <scope>NUCLEOTIDE SEQUENCE</scope>
    <source>
        <strain evidence="11">DSM 13988</strain>
    </source>
</reference>
<comment type="function">
    <text evidence="1 9">May be involved in recombinational repair of damaged DNA.</text>
</comment>
<gene>
    <name evidence="11" type="ORF">J2S35_001665</name>
</gene>
<dbReference type="GO" id="GO:0006310">
    <property type="term" value="P:DNA recombination"/>
    <property type="evidence" value="ECO:0007669"/>
    <property type="project" value="InterPro"/>
</dbReference>
<comment type="similarity">
    <text evidence="2 9">Belongs to the RecN family.</text>
</comment>
<dbReference type="RefSeq" id="WP_309852200.1">
    <property type="nucleotide sequence ID" value="NZ_BAAAIU010000004.1"/>
</dbReference>
<dbReference type="Proteomes" id="UP001247307">
    <property type="component" value="Unassembled WGS sequence"/>
</dbReference>
<evidence type="ECO:0000256" key="8">
    <source>
        <dbReference type="ARBA" id="ARBA00033408"/>
    </source>
</evidence>
<dbReference type="SUPFAM" id="SSF52540">
    <property type="entry name" value="P-loop containing nucleoside triphosphate hydrolases"/>
    <property type="match status" value="1"/>
</dbReference>
<dbReference type="PANTHER" id="PTHR11059:SF0">
    <property type="entry name" value="DNA REPAIR PROTEIN RECN"/>
    <property type="match status" value="1"/>
</dbReference>
<dbReference type="InterPro" id="IPR004604">
    <property type="entry name" value="DNA_recomb/repair_RecN"/>
</dbReference>
<accession>A0AAE3YGF2</accession>